<evidence type="ECO:0000256" key="15">
    <source>
        <dbReference type="RuleBase" id="RU000461"/>
    </source>
</evidence>
<dbReference type="Gene3D" id="1.10.630.10">
    <property type="entry name" value="Cytochrome P450"/>
    <property type="match status" value="1"/>
</dbReference>
<dbReference type="Pfam" id="PF00067">
    <property type="entry name" value="p450"/>
    <property type="match status" value="1"/>
</dbReference>
<dbReference type="GeneTree" id="ENSGT00940000157162"/>
<evidence type="ECO:0000256" key="10">
    <source>
        <dbReference type="ARBA" id="ARBA00023002"/>
    </source>
</evidence>
<keyword evidence="13" id="KW-0472">Membrane</keyword>
<organism evidence="16 17">
    <name type="scientific">Sciurus vulgaris</name>
    <name type="common">Eurasian red squirrel</name>
    <dbReference type="NCBI Taxonomy" id="55149"/>
    <lineage>
        <taxon>Eukaryota</taxon>
        <taxon>Metazoa</taxon>
        <taxon>Chordata</taxon>
        <taxon>Craniata</taxon>
        <taxon>Vertebrata</taxon>
        <taxon>Euteleostomi</taxon>
        <taxon>Mammalia</taxon>
        <taxon>Eutheria</taxon>
        <taxon>Euarchontoglires</taxon>
        <taxon>Glires</taxon>
        <taxon>Rodentia</taxon>
        <taxon>Sciuromorpha</taxon>
        <taxon>Sciuridae</taxon>
        <taxon>Sciurinae</taxon>
        <taxon>Sciurini</taxon>
        <taxon>Sciurus</taxon>
    </lineage>
</organism>
<keyword evidence="12 15" id="KW-0503">Monooxygenase</keyword>
<evidence type="ECO:0000256" key="14">
    <source>
        <dbReference type="PIRSR" id="PIRSR602401-1"/>
    </source>
</evidence>
<keyword evidence="8" id="KW-0256">Endoplasmic reticulum</keyword>
<dbReference type="GO" id="GO:0019373">
    <property type="term" value="P:epoxygenase P450 pathway"/>
    <property type="evidence" value="ECO:0007669"/>
    <property type="project" value="TreeGrafter"/>
</dbReference>
<evidence type="ECO:0000313" key="17">
    <source>
        <dbReference type="Proteomes" id="UP000694564"/>
    </source>
</evidence>
<evidence type="ECO:0000256" key="13">
    <source>
        <dbReference type="ARBA" id="ARBA00023136"/>
    </source>
</evidence>
<comment type="similarity">
    <text evidence="4 15">Belongs to the cytochrome P450 family.</text>
</comment>
<dbReference type="AlphaFoldDB" id="A0A8D2DNW6"/>
<dbReference type="PANTHER" id="PTHR24300:SF339">
    <property type="entry name" value="CYTOCHROME P450 FAMILY 2 SUBFAMILY B MEMBER 39"/>
    <property type="match status" value="1"/>
</dbReference>
<reference evidence="16" key="2">
    <citation type="submission" date="2025-09" db="UniProtKB">
        <authorList>
            <consortium name="Ensembl"/>
        </authorList>
    </citation>
    <scope>IDENTIFICATION</scope>
</reference>
<evidence type="ECO:0000256" key="1">
    <source>
        <dbReference type="ARBA" id="ARBA00001971"/>
    </source>
</evidence>
<dbReference type="InterPro" id="IPR050182">
    <property type="entry name" value="Cytochrome_P450_fam2"/>
</dbReference>
<dbReference type="GO" id="GO:0016712">
    <property type="term" value="F:oxidoreductase activity, acting on paired donors, with incorporation or reduction of molecular oxygen, reduced flavin or flavoprotein as one donor, and incorporation of one atom of oxygen"/>
    <property type="evidence" value="ECO:0007669"/>
    <property type="project" value="UniProtKB-EC"/>
</dbReference>
<dbReference type="InterPro" id="IPR008068">
    <property type="entry name" value="Cyt_P450_E_grp-I_CYP2B-like"/>
</dbReference>
<evidence type="ECO:0000256" key="11">
    <source>
        <dbReference type="ARBA" id="ARBA00023004"/>
    </source>
</evidence>
<sequence>MEPDLLHYLFLLWIWGRPNSKGRLPPGPWPLPFLGNILQIDPKGFLKSFQELREKYGDIFTVHLGPRPVIILCGYEAMREALVDQAETFSGRGLIAITDSIFQGTGVSFASGKSWKVLQRFCLTTMKDFGMGKRSIEERIKEEAQNLGAPQDSETGTGKYLSSPGTYLDPTLLFHSVTANIICSIIFGERFNYQDPKFLRLLSLLNQTFTILSSFYSQVFELLSGILKHFPGPHTHLCRIIQELKDFITENIERHQETLDPSAPRDFIDSFLLRMDKASKDNQEPRCEFHHKNLVHTVLSLFFAGTETSSTTLRYALLLLLKHPEVLEEVQAEIDRVIGSKRLPALEDRAKMPYTDAVIHEIQRYSDLTPIGIPHSVIQDTNFRGYHLPQNTTVYPVMSSVLHDPRHFEKPDTFYPGHFLDAKGNFRKREAFIPFSMGKRICLGESLARSELFLFLTSMLQSFSLGCPKAPEDIDLTPLVNGLGKLPPVFQLCFLPRHREKEEMQISSGSFRVVPTSEKNEAT</sequence>
<comment type="subcellular location">
    <subcellularLocation>
        <location evidence="3">Endoplasmic reticulum membrane</location>
        <topology evidence="3">Peripheral membrane protein</topology>
    </subcellularLocation>
    <subcellularLocation>
        <location evidence="2">Microsome membrane</location>
        <topology evidence="2">Peripheral membrane protein</topology>
    </subcellularLocation>
</comment>
<evidence type="ECO:0000256" key="6">
    <source>
        <dbReference type="ARBA" id="ARBA00022617"/>
    </source>
</evidence>
<feature type="binding site" description="axial binding residue" evidence="14">
    <location>
        <position position="442"/>
    </location>
    <ligand>
        <name>heme</name>
        <dbReference type="ChEBI" id="CHEBI:30413"/>
    </ligand>
    <ligandPart>
        <name>Fe</name>
        <dbReference type="ChEBI" id="CHEBI:18248"/>
    </ligandPart>
</feature>
<keyword evidence="7 14" id="KW-0479">Metal-binding</keyword>
<comment type="cofactor">
    <cofactor evidence="1 14">
        <name>heme</name>
        <dbReference type="ChEBI" id="CHEBI:30413"/>
    </cofactor>
</comment>
<dbReference type="OrthoDB" id="1103324at2759"/>
<dbReference type="InterPro" id="IPR002401">
    <property type="entry name" value="Cyt_P450_E_grp-I"/>
</dbReference>
<keyword evidence="11 14" id="KW-0408">Iron</keyword>
<evidence type="ECO:0000256" key="12">
    <source>
        <dbReference type="ARBA" id="ARBA00023033"/>
    </source>
</evidence>
<dbReference type="Proteomes" id="UP000694564">
    <property type="component" value="Chromosome 17"/>
</dbReference>
<evidence type="ECO:0000256" key="4">
    <source>
        <dbReference type="ARBA" id="ARBA00010617"/>
    </source>
</evidence>
<accession>A0A8D2DNW6</accession>
<protein>
    <recommendedName>
        <fullName evidence="5">unspecific monooxygenase</fullName>
        <ecNumber evidence="5">1.14.14.1</ecNumber>
    </recommendedName>
</protein>
<dbReference type="PRINTS" id="PR01685">
    <property type="entry name" value="EP450ICYP2B"/>
</dbReference>
<dbReference type="GO" id="GO:0020037">
    <property type="term" value="F:heme binding"/>
    <property type="evidence" value="ECO:0007669"/>
    <property type="project" value="InterPro"/>
</dbReference>
<dbReference type="GO" id="GO:0008392">
    <property type="term" value="F:arachidonate epoxygenase activity"/>
    <property type="evidence" value="ECO:0007669"/>
    <property type="project" value="TreeGrafter"/>
</dbReference>
<dbReference type="EC" id="1.14.14.1" evidence="5"/>
<keyword evidence="17" id="KW-1185">Reference proteome</keyword>
<keyword evidence="9" id="KW-0492">Microsome</keyword>
<dbReference type="GO" id="GO:0006805">
    <property type="term" value="P:xenobiotic metabolic process"/>
    <property type="evidence" value="ECO:0007669"/>
    <property type="project" value="TreeGrafter"/>
</dbReference>
<dbReference type="GO" id="GO:0005506">
    <property type="term" value="F:iron ion binding"/>
    <property type="evidence" value="ECO:0007669"/>
    <property type="project" value="InterPro"/>
</dbReference>
<dbReference type="PRINTS" id="PR00385">
    <property type="entry name" value="P450"/>
</dbReference>
<dbReference type="FunFam" id="1.10.630.10:FF:000001">
    <property type="entry name" value="Cytochrome P450, family 2"/>
    <property type="match status" value="1"/>
</dbReference>
<keyword evidence="10 15" id="KW-0560">Oxidoreductase</keyword>
<reference evidence="16" key="1">
    <citation type="submission" date="2025-08" db="UniProtKB">
        <authorList>
            <consortium name="Ensembl"/>
        </authorList>
    </citation>
    <scope>IDENTIFICATION</scope>
</reference>
<dbReference type="PROSITE" id="PS00086">
    <property type="entry name" value="CYTOCHROME_P450"/>
    <property type="match status" value="1"/>
</dbReference>
<dbReference type="GO" id="GO:0005789">
    <property type="term" value="C:endoplasmic reticulum membrane"/>
    <property type="evidence" value="ECO:0007669"/>
    <property type="project" value="UniProtKB-SubCell"/>
</dbReference>
<dbReference type="PANTHER" id="PTHR24300">
    <property type="entry name" value="CYTOCHROME P450 508A4-RELATED"/>
    <property type="match status" value="1"/>
</dbReference>
<dbReference type="InterPro" id="IPR017972">
    <property type="entry name" value="Cyt_P450_CS"/>
</dbReference>
<proteinExistence type="inferred from homology"/>
<evidence type="ECO:0000256" key="7">
    <source>
        <dbReference type="ARBA" id="ARBA00022723"/>
    </source>
</evidence>
<evidence type="ECO:0000256" key="2">
    <source>
        <dbReference type="ARBA" id="ARBA00004174"/>
    </source>
</evidence>
<dbReference type="PRINTS" id="PR00463">
    <property type="entry name" value="EP450I"/>
</dbReference>
<evidence type="ECO:0000256" key="9">
    <source>
        <dbReference type="ARBA" id="ARBA00022848"/>
    </source>
</evidence>
<evidence type="ECO:0000256" key="3">
    <source>
        <dbReference type="ARBA" id="ARBA00004406"/>
    </source>
</evidence>
<keyword evidence="6 14" id="KW-0349">Heme</keyword>
<evidence type="ECO:0000313" key="16">
    <source>
        <dbReference type="Ensembl" id="ENSSVLP00005026667.1"/>
    </source>
</evidence>
<dbReference type="InterPro" id="IPR001128">
    <property type="entry name" value="Cyt_P450"/>
</dbReference>
<dbReference type="SUPFAM" id="SSF48264">
    <property type="entry name" value="Cytochrome P450"/>
    <property type="match status" value="1"/>
</dbReference>
<evidence type="ECO:0000256" key="5">
    <source>
        <dbReference type="ARBA" id="ARBA00012109"/>
    </source>
</evidence>
<dbReference type="Ensembl" id="ENSSVLT00005029649.1">
    <property type="protein sequence ID" value="ENSSVLP00005026667.1"/>
    <property type="gene ID" value="ENSSVLG00005020061.1"/>
</dbReference>
<name>A0A8D2DNW6_SCIVU</name>
<dbReference type="InterPro" id="IPR036396">
    <property type="entry name" value="Cyt_P450_sf"/>
</dbReference>
<evidence type="ECO:0000256" key="8">
    <source>
        <dbReference type="ARBA" id="ARBA00022824"/>
    </source>
</evidence>